<gene>
    <name evidence="1" type="ORF">A6V36_01675</name>
    <name evidence="2" type="ORF">A6V37_00865</name>
</gene>
<evidence type="ECO:0000313" key="1">
    <source>
        <dbReference type="EMBL" id="OAJ60532.1"/>
    </source>
</evidence>
<dbReference type="Proteomes" id="UP000078116">
    <property type="component" value="Unassembled WGS sequence"/>
</dbReference>
<proteinExistence type="predicted"/>
<name>A0A1A9NBX8_9BURK</name>
<dbReference type="RefSeq" id="WP_064266917.1">
    <property type="nucleotide sequence ID" value="NZ_LXJZ01000101.1"/>
</dbReference>
<dbReference type="STRING" id="1462993.A6V36_01675"/>
<dbReference type="AlphaFoldDB" id="A0A1A9NBX8"/>
<keyword evidence="3" id="KW-1185">Reference proteome</keyword>
<dbReference type="EMBL" id="LXKA01000110">
    <property type="protein sequence ID" value="OAJ64083.1"/>
    <property type="molecule type" value="Genomic_DNA"/>
</dbReference>
<evidence type="ECO:0000313" key="2">
    <source>
        <dbReference type="EMBL" id="OAJ64083.1"/>
    </source>
</evidence>
<sequence>MSSSTLKHVTYAIADAMLAGPAEPDAMVERMTHVLGGPADWMNGLARQVAKRFAARWDTPLGLHALQEVDVAFLFRVAVYTVLERVLYATSAVRPPGDSL</sequence>
<evidence type="ECO:0000313" key="3">
    <source>
        <dbReference type="Proteomes" id="UP000077961"/>
    </source>
</evidence>
<protein>
    <submittedName>
        <fullName evidence="2">Uncharacterized protein</fullName>
    </submittedName>
</protein>
<dbReference type="Proteomes" id="UP000077961">
    <property type="component" value="Unassembled WGS sequence"/>
</dbReference>
<accession>A0A1A9NBX8</accession>
<reference evidence="3 4" key="1">
    <citation type="submission" date="2016-04" db="EMBL/GenBank/DDBJ databases">
        <title>Reclassification of Paraburkholderia panaciterrae (Farh et al. 2015) Dobritsa &amp; Samadpour 2016 as a later homotypic synonym of Paraburkholderia ginsengiterrae (Farh et al. 2015) Dobritsa &amp; Samadpour 2016.</title>
        <authorList>
            <person name="Dobritsa A.P."/>
            <person name="Kutumbaka K."/>
            <person name="Samadpour M."/>
        </authorList>
    </citation>
    <scope>NUCLEOTIDE SEQUENCE [LARGE SCALE GENOMIC DNA]</scope>
    <source>
        <strain evidence="2 4">DCY85</strain>
        <strain evidence="1 3">DCY85-1</strain>
    </source>
</reference>
<organism evidence="2 4">
    <name type="scientific">Paraburkholderia ginsengiterrae</name>
    <dbReference type="NCBI Taxonomy" id="1462993"/>
    <lineage>
        <taxon>Bacteria</taxon>
        <taxon>Pseudomonadati</taxon>
        <taxon>Pseudomonadota</taxon>
        <taxon>Betaproteobacteria</taxon>
        <taxon>Burkholderiales</taxon>
        <taxon>Burkholderiaceae</taxon>
        <taxon>Paraburkholderia</taxon>
    </lineage>
</organism>
<comment type="caution">
    <text evidence="2">The sequence shown here is derived from an EMBL/GenBank/DDBJ whole genome shotgun (WGS) entry which is preliminary data.</text>
</comment>
<dbReference type="EMBL" id="LXJZ01000101">
    <property type="protein sequence ID" value="OAJ60532.1"/>
    <property type="molecule type" value="Genomic_DNA"/>
</dbReference>
<evidence type="ECO:0000313" key="4">
    <source>
        <dbReference type="Proteomes" id="UP000078116"/>
    </source>
</evidence>